<evidence type="ECO:0000256" key="20">
    <source>
        <dbReference type="ARBA" id="ARBA00076005"/>
    </source>
</evidence>
<dbReference type="GO" id="GO:0005829">
    <property type="term" value="C:cytosol"/>
    <property type="evidence" value="ECO:0007669"/>
    <property type="project" value="TreeGrafter"/>
</dbReference>
<dbReference type="KEGG" id="tpal:117645542"/>
<dbReference type="Gene3D" id="1.10.510.10">
    <property type="entry name" value="Transferase(Phosphotransferase) domain 1"/>
    <property type="match status" value="1"/>
</dbReference>
<keyword evidence="7" id="KW-0723">Serine/threonine-protein kinase</keyword>
<evidence type="ECO:0000313" key="23">
    <source>
        <dbReference type="Proteomes" id="UP000515158"/>
    </source>
</evidence>
<evidence type="ECO:0000256" key="10">
    <source>
        <dbReference type="ARBA" id="ARBA00022723"/>
    </source>
</evidence>
<dbReference type="InterPro" id="IPR000687">
    <property type="entry name" value="RIO_kinase"/>
</dbReference>
<dbReference type="InParanoid" id="A0A6P8Z527"/>
<comment type="subcellular location">
    <subcellularLocation>
        <location evidence="2">Cytoplasm</location>
    </subcellularLocation>
</comment>
<dbReference type="FunFam" id="3.30.200.20:FF:000052">
    <property type="entry name" value="Serine/threonine-protein kinase RIO2"/>
    <property type="match status" value="1"/>
</dbReference>
<dbReference type="InterPro" id="IPR030484">
    <property type="entry name" value="Rio2"/>
</dbReference>
<dbReference type="FunCoup" id="A0A6P8Z527">
    <property type="interactions" value="2591"/>
</dbReference>
<dbReference type="InterPro" id="IPR015285">
    <property type="entry name" value="RIO2_wHTH_N"/>
</dbReference>
<dbReference type="SUPFAM" id="SSF56112">
    <property type="entry name" value="Protein kinase-like (PK-like)"/>
    <property type="match status" value="1"/>
</dbReference>
<evidence type="ECO:0000256" key="8">
    <source>
        <dbReference type="ARBA" id="ARBA00022553"/>
    </source>
</evidence>
<dbReference type="InterPro" id="IPR018935">
    <property type="entry name" value="RIO_kinase_CS"/>
</dbReference>
<dbReference type="FunFam" id="1.10.510.10:FF:000307">
    <property type="entry name" value="Serine/threonine-protein kinase RIO2"/>
    <property type="match status" value="1"/>
</dbReference>
<comment type="similarity">
    <text evidence="3">Belongs to the protein kinase superfamily. RIO-type Ser/Thr kinase family.</text>
</comment>
<dbReference type="Gene3D" id="3.30.200.20">
    <property type="entry name" value="Phosphorylase Kinase, domain 1"/>
    <property type="match status" value="1"/>
</dbReference>
<evidence type="ECO:0000259" key="22">
    <source>
        <dbReference type="SMART" id="SM00090"/>
    </source>
</evidence>
<keyword evidence="14" id="KW-0460">Magnesium</keyword>
<dbReference type="FunFam" id="1.10.10.10:FF:000053">
    <property type="entry name" value="Serine/threonine-protein kinase RIO2"/>
    <property type="match status" value="1"/>
</dbReference>
<keyword evidence="5" id="KW-0963">Cytoplasm</keyword>
<dbReference type="GO" id="GO:0004674">
    <property type="term" value="F:protein serine/threonine kinase activity"/>
    <property type="evidence" value="ECO:0007669"/>
    <property type="project" value="UniProtKB-KW"/>
</dbReference>
<comment type="subunit">
    <text evidence="17">Associated with late 40S pre-ribosomal particles. Interacts with PLK1 (via its N-terminus).</text>
</comment>
<dbReference type="GO" id="GO:0030490">
    <property type="term" value="P:maturation of SSU-rRNA"/>
    <property type="evidence" value="ECO:0007669"/>
    <property type="project" value="TreeGrafter"/>
</dbReference>
<dbReference type="RefSeq" id="XP_034241717.1">
    <property type="nucleotide sequence ID" value="XM_034385826.1"/>
</dbReference>
<dbReference type="GeneID" id="117645542"/>
<organism evidence="24">
    <name type="scientific">Thrips palmi</name>
    <name type="common">Melon thrips</name>
    <dbReference type="NCBI Taxonomy" id="161013"/>
    <lineage>
        <taxon>Eukaryota</taxon>
        <taxon>Metazoa</taxon>
        <taxon>Ecdysozoa</taxon>
        <taxon>Arthropoda</taxon>
        <taxon>Hexapoda</taxon>
        <taxon>Insecta</taxon>
        <taxon>Pterygota</taxon>
        <taxon>Neoptera</taxon>
        <taxon>Paraneoptera</taxon>
        <taxon>Thysanoptera</taxon>
        <taxon>Terebrantia</taxon>
        <taxon>Thripoidea</taxon>
        <taxon>Thripidae</taxon>
        <taxon>Thrips</taxon>
    </lineage>
</organism>
<evidence type="ECO:0000256" key="18">
    <source>
        <dbReference type="ARBA" id="ARBA00068353"/>
    </source>
</evidence>
<evidence type="ECO:0000256" key="19">
    <source>
        <dbReference type="ARBA" id="ARBA00068837"/>
    </source>
</evidence>
<evidence type="ECO:0000256" key="16">
    <source>
        <dbReference type="ARBA" id="ARBA00048679"/>
    </source>
</evidence>
<dbReference type="Pfam" id="PF01163">
    <property type="entry name" value="RIO1"/>
    <property type="match status" value="1"/>
</dbReference>
<evidence type="ECO:0000313" key="24">
    <source>
        <dbReference type="RefSeq" id="XP_034241717.1"/>
    </source>
</evidence>
<dbReference type="PANTHER" id="PTHR45852:SF1">
    <property type="entry name" value="SERINE_THREONINE-PROTEIN KINASE RIO2"/>
    <property type="match status" value="1"/>
</dbReference>
<evidence type="ECO:0000256" key="4">
    <source>
        <dbReference type="ARBA" id="ARBA00012513"/>
    </source>
</evidence>
<protein>
    <recommendedName>
        <fullName evidence="18">Serine/threonine-protein kinase RIO2</fullName>
        <ecNumber evidence="4">2.7.11.1</ecNumber>
    </recommendedName>
    <alternativeName>
        <fullName evidence="20">RIO kinase 2</fullName>
    </alternativeName>
    <alternativeName>
        <fullName evidence="19">Serine/threonine-protein kinase rio2</fullName>
    </alternativeName>
</protein>
<name>A0A6P8Z527_THRPL</name>
<dbReference type="Gene3D" id="1.10.10.10">
    <property type="entry name" value="Winged helix-like DNA-binding domain superfamily/Winged helix DNA-binding domain"/>
    <property type="match status" value="1"/>
</dbReference>
<dbReference type="InterPro" id="IPR018934">
    <property type="entry name" value="RIO_dom"/>
</dbReference>
<evidence type="ECO:0000256" key="15">
    <source>
        <dbReference type="ARBA" id="ARBA00047899"/>
    </source>
</evidence>
<sequence length="498" mass="56313">MGKINVTMLRYLSKEDFRVLTAVEMGMKNHELVPGSLVGSIASLRHGGAHKILRELCKHRLLTYERGRHYDGYRLTNLGYDYLALKALTSRGVVSSFGNQIGVGKESNIYVVGNEDGEPLCLKLHRLGRTCFRRLREKRDYHAHRNAASWIYLSRISATKEFAYMKALYDRGFPVPTPIDFNRHCVIMKLVDGSPLCQINEVDDVEWLYDELMNLIVKLGSYGVIHGDFNEFNLMLTDDGKPVVIDFPQMVSTNHANAEMFFMRDVNCIRDFFRRRFGYESEFHPTFKDITRESALDVEVSASGFTKQMEKDLLVGIGVQSEEESDGEEADIDSEEPVSESIEIEELRKHVNQIIIEDEDKTRKGTSQAVSSSSTAPPNTESEMGNTSSELLSDEVPPELPKSPEDADPNHRSLHTRLVSECDSDVFSIRSARTNGLSTASTIAPDVIKKRVQVALDKRERQAERKRVLAKGEASAVTRSRRDNAKTIQECHGVWGWD</sequence>
<dbReference type="EC" id="2.7.11.1" evidence="4"/>
<keyword evidence="13" id="KW-0067">ATP-binding</keyword>
<comment type="cofactor">
    <cofactor evidence="1">
        <name>Mg(2+)</name>
        <dbReference type="ChEBI" id="CHEBI:18420"/>
    </cofactor>
</comment>
<dbReference type="InterPro" id="IPR011009">
    <property type="entry name" value="Kinase-like_dom_sf"/>
</dbReference>
<dbReference type="CTD" id="55781"/>
<feature type="compositionally biased region" description="Basic and acidic residues" evidence="21">
    <location>
        <begin position="402"/>
        <end position="411"/>
    </location>
</feature>
<comment type="catalytic activity">
    <reaction evidence="16">
        <text>L-seryl-[protein] + ATP = O-phospho-L-seryl-[protein] + ADP + H(+)</text>
        <dbReference type="Rhea" id="RHEA:17989"/>
        <dbReference type="Rhea" id="RHEA-COMP:9863"/>
        <dbReference type="Rhea" id="RHEA-COMP:11604"/>
        <dbReference type="ChEBI" id="CHEBI:15378"/>
        <dbReference type="ChEBI" id="CHEBI:29999"/>
        <dbReference type="ChEBI" id="CHEBI:30616"/>
        <dbReference type="ChEBI" id="CHEBI:83421"/>
        <dbReference type="ChEBI" id="CHEBI:456216"/>
        <dbReference type="EC" id="2.7.11.1"/>
    </reaction>
</comment>
<dbReference type="GO" id="GO:0046872">
    <property type="term" value="F:metal ion binding"/>
    <property type="evidence" value="ECO:0007669"/>
    <property type="project" value="UniProtKB-KW"/>
</dbReference>
<keyword evidence="6" id="KW-0690">Ribosome biogenesis</keyword>
<dbReference type="GO" id="GO:0005524">
    <property type="term" value="F:ATP binding"/>
    <property type="evidence" value="ECO:0007669"/>
    <property type="project" value="UniProtKB-KW"/>
</dbReference>
<dbReference type="GO" id="GO:0005634">
    <property type="term" value="C:nucleus"/>
    <property type="evidence" value="ECO:0007669"/>
    <property type="project" value="TreeGrafter"/>
</dbReference>
<dbReference type="AlphaFoldDB" id="A0A6P8Z527"/>
<evidence type="ECO:0000256" key="3">
    <source>
        <dbReference type="ARBA" id="ARBA00009196"/>
    </source>
</evidence>
<evidence type="ECO:0000256" key="6">
    <source>
        <dbReference type="ARBA" id="ARBA00022517"/>
    </source>
</evidence>
<evidence type="ECO:0000256" key="5">
    <source>
        <dbReference type="ARBA" id="ARBA00022490"/>
    </source>
</evidence>
<keyword evidence="12 24" id="KW-0418">Kinase</keyword>
<proteinExistence type="inferred from homology"/>
<feature type="compositionally biased region" description="Acidic residues" evidence="21">
    <location>
        <begin position="321"/>
        <end position="344"/>
    </location>
</feature>
<evidence type="ECO:0000256" key="11">
    <source>
        <dbReference type="ARBA" id="ARBA00022741"/>
    </source>
</evidence>
<evidence type="ECO:0000256" key="14">
    <source>
        <dbReference type="ARBA" id="ARBA00022842"/>
    </source>
</evidence>
<feature type="region of interest" description="Disordered" evidence="21">
    <location>
        <begin position="320"/>
        <end position="417"/>
    </location>
</feature>
<evidence type="ECO:0000256" key="2">
    <source>
        <dbReference type="ARBA" id="ARBA00004496"/>
    </source>
</evidence>
<keyword evidence="11" id="KW-0547">Nucleotide-binding</keyword>
<dbReference type="Pfam" id="PF09202">
    <property type="entry name" value="Rio2_N"/>
    <property type="match status" value="1"/>
</dbReference>
<evidence type="ECO:0000256" key="9">
    <source>
        <dbReference type="ARBA" id="ARBA00022679"/>
    </source>
</evidence>
<keyword evidence="23" id="KW-1185">Reference proteome</keyword>
<comment type="catalytic activity">
    <reaction evidence="15">
        <text>L-threonyl-[protein] + ATP = O-phospho-L-threonyl-[protein] + ADP + H(+)</text>
        <dbReference type="Rhea" id="RHEA:46608"/>
        <dbReference type="Rhea" id="RHEA-COMP:11060"/>
        <dbReference type="Rhea" id="RHEA-COMP:11605"/>
        <dbReference type="ChEBI" id="CHEBI:15378"/>
        <dbReference type="ChEBI" id="CHEBI:30013"/>
        <dbReference type="ChEBI" id="CHEBI:30616"/>
        <dbReference type="ChEBI" id="CHEBI:61977"/>
        <dbReference type="ChEBI" id="CHEBI:456216"/>
        <dbReference type="EC" id="2.7.11.1"/>
    </reaction>
</comment>
<dbReference type="SMART" id="SM00090">
    <property type="entry name" value="RIO"/>
    <property type="match status" value="1"/>
</dbReference>
<evidence type="ECO:0000256" key="17">
    <source>
        <dbReference type="ARBA" id="ARBA00064676"/>
    </source>
</evidence>
<feature type="compositionally biased region" description="Polar residues" evidence="21">
    <location>
        <begin position="365"/>
        <end position="391"/>
    </location>
</feature>
<dbReference type="InterPro" id="IPR036388">
    <property type="entry name" value="WH-like_DNA-bd_sf"/>
</dbReference>
<evidence type="ECO:0000256" key="7">
    <source>
        <dbReference type="ARBA" id="ARBA00022527"/>
    </source>
</evidence>
<evidence type="ECO:0000256" key="12">
    <source>
        <dbReference type="ARBA" id="ARBA00022777"/>
    </source>
</evidence>
<evidence type="ECO:0000256" key="1">
    <source>
        <dbReference type="ARBA" id="ARBA00001946"/>
    </source>
</evidence>
<evidence type="ECO:0000256" key="13">
    <source>
        <dbReference type="ARBA" id="ARBA00022840"/>
    </source>
</evidence>
<feature type="domain" description="RIO kinase" evidence="22">
    <location>
        <begin position="66"/>
        <end position="292"/>
    </location>
</feature>
<dbReference type="Proteomes" id="UP000515158">
    <property type="component" value="Unplaced"/>
</dbReference>
<dbReference type="PROSITE" id="PS01245">
    <property type="entry name" value="RIO1"/>
    <property type="match status" value="1"/>
</dbReference>
<keyword evidence="9" id="KW-0808">Transferase</keyword>
<gene>
    <name evidence="24" type="primary">LOC117645542</name>
</gene>
<reference evidence="24" key="1">
    <citation type="submission" date="2025-08" db="UniProtKB">
        <authorList>
            <consortium name="RefSeq"/>
        </authorList>
    </citation>
    <scope>IDENTIFICATION</scope>
    <source>
        <tissue evidence="24">Total insect</tissue>
    </source>
</reference>
<keyword evidence="8" id="KW-0597">Phosphoprotein</keyword>
<keyword evidence="10" id="KW-0479">Metal-binding</keyword>
<evidence type="ECO:0000256" key="21">
    <source>
        <dbReference type="SAM" id="MobiDB-lite"/>
    </source>
</evidence>
<dbReference type="OrthoDB" id="10258631at2759"/>
<accession>A0A6P8Z527</accession>
<dbReference type="CDD" id="cd05144">
    <property type="entry name" value="RIO2_C"/>
    <property type="match status" value="1"/>
</dbReference>
<dbReference type="SUPFAM" id="SSF46785">
    <property type="entry name" value="Winged helix' DNA-binding domain"/>
    <property type="match status" value="1"/>
</dbReference>
<dbReference type="InterPro" id="IPR036390">
    <property type="entry name" value="WH_DNA-bd_sf"/>
</dbReference>
<dbReference type="PANTHER" id="PTHR45852">
    <property type="entry name" value="SER/THR-PROTEIN KINASE RIO2"/>
    <property type="match status" value="1"/>
</dbReference>
<dbReference type="GO" id="GO:0030688">
    <property type="term" value="C:preribosome, small subunit precursor"/>
    <property type="evidence" value="ECO:0007669"/>
    <property type="project" value="TreeGrafter"/>
</dbReference>